<organism evidence="1 2">
    <name type="scientific">Tautonia plasticadhaerens</name>
    <dbReference type="NCBI Taxonomy" id="2527974"/>
    <lineage>
        <taxon>Bacteria</taxon>
        <taxon>Pseudomonadati</taxon>
        <taxon>Planctomycetota</taxon>
        <taxon>Planctomycetia</taxon>
        <taxon>Isosphaerales</taxon>
        <taxon>Isosphaeraceae</taxon>
        <taxon>Tautonia</taxon>
    </lineage>
</organism>
<dbReference type="AlphaFoldDB" id="A0A518HAB8"/>
<sequence length="108" mass="12552">MKPCPGDIRHKVLITGDELRELKRHAYSIAEAFGLDRKVEAYKGNRPLTLYRWDLECLMDTIDSELGDPREYPDKAAPEYLALKRLAERLREEYDRHYGGERAADSRG</sequence>
<dbReference type="EMBL" id="CP036426">
    <property type="protein sequence ID" value="QDV37696.1"/>
    <property type="molecule type" value="Genomic_DNA"/>
</dbReference>
<evidence type="ECO:0000313" key="1">
    <source>
        <dbReference type="EMBL" id="QDV37696.1"/>
    </source>
</evidence>
<keyword evidence="2" id="KW-1185">Reference proteome</keyword>
<evidence type="ECO:0000313" key="2">
    <source>
        <dbReference type="Proteomes" id="UP000317835"/>
    </source>
</evidence>
<dbReference type="OrthoDB" id="3078462at2"/>
<protein>
    <submittedName>
        <fullName evidence="1">Uncharacterized protein</fullName>
    </submittedName>
</protein>
<accession>A0A518HAB8</accession>
<dbReference type="Proteomes" id="UP000317835">
    <property type="component" value="Chromosome"/>
</dbReference>
<gene>
    <name evidence="1" type="ORF">ElP_56390</name>
</gene>
<proteinExistence type="predicted"/>
<dbReference type="KEGG" id="tpla:ElP_56390"/>
<reference evidence="1 2" key="1">
    <citation type="submission" date="2019-02" db="EMBL/GenBank/DDBJ databases">
        <title>Deep-cultivation of Planctomycetes and their phenomic and genomic characterization uncovers novel biology.</title>
        <authorList>
            <person name="Wiegand S."/>
            <person name="Jogler M."/>
            <person name="Boedeker C."/>
            <person name="Pinto D."/>
            <person name="Vollmers J."/>
            <person name="Rivas-Marin E."/>
            <person name="Kohn T."/>
            <person name="Peeters S.H."/>
            <person name="Heuer A."/>
            <person name="Rast P."/>
            <person name="Oberbeckmann S."/>
            <person name="Bunk B."/>
            <person name="Jeske O."/>
            <person name="Meyerdierks A."/>
            <person name="Storesund J.E."/>
            <person name="Kallscheuer N."/>
            <person name="Luecker S."/>
            <person name="Lage O.M."/>
            <person name="Pohl T."/>
            <person name="Merkel B.J."/>
            <person name="Hornburger P."/>
            <person name="Mueller R.-W."/>
            <person name="Bruemmer F."/>
            <person name="Labrenz M."/>
            <person name="Spormann A.M."/>
            <person name="Op den Camp H."/>
            <person name="Overmann J."/>
            <person name="Amann R."/>
            <person name="Jetten M.S.M."/>
            <person name="Mascher T."/>
            <person name="Medema M.H."/>
            <person name="Devos D.P."/>
            <person name="Kaster A.-K."/>
            <person name="Ovreas L."/>
            <person name="Rohde M."/>
            <person name="Galperin M.Y."/>
            <person name="Jogler C."/>
        </authorList>
    </citation>
    <scope>NUCLEOTIDE SEQUENCE [LARGE SCALE GENOMIC DNA]</scope>
    <source>
        <strain evidence="1 2">ElP</strain>
    </source>
</reference>
<dbReference type="RefSeq" id="WP_145275702.1">
    <property type="nucleotide sequence ID" value="NZ_CP036426.1"/>
</dbReference>
<name>A0A518HAB8_9BACT</name>